<sequence length="211" mass="23308">MNPKAVFWDMDGTLVDSELLHDAALEHAIRSLGLTPPEDLHERVLGQAAWPVYQMMRAELGVSIPFEDWIARKYDYYFEHAPKLKPREGAVEIFRALEDAGVKQAIVSNSDRLVVDANLRAVGLSRNGFISVSRNDVRLGKPDPEPFLRAAYLHGVEPQECAVMEDSQTGASAGVAAGMTTIFWPQMDLEPPAGALYFRTAEEVRAALLGD</sequence>
<accession>A0ABT1C6E4</accession>
<dbReference type="Gene3D" id="3.40.50.1000">
    <property type="entry name" value="HAD superfamily/HAD-like"/>
    <property type="match status" value="1"/>
</dbReference>
<organism evidence="1 2">
    <name type="scientific">Mesorhizobium liriopis</name>
    <dbReference type="NCBI Taxonomy" id="2953882"/>
    <lineage>
        <taxon>Bacteria</taxon>
        <taxon>Pseudomonadati</taxon>
        <taxon>Pseudomonadota</taxon>
        <taxon>Alphaproteobacteria</taxon>
        <taxon>Hyphomicrobiales</taxon>
        <taxon>Phyllobacteriaceae</taxon>
        <taxon>Mesorhizobium</taxon>
    </lineage>
</organism>
<reference evidence="1 2" key="1">
    <citation type="submission" date="2022-06" db="EMBL/GenBank/DDBJ databases">
        <title>Mesorhizobium sp. strain RP14 Genome sequencing and assembly.</title>
        <authorList>
            <person name="Kim I."/>
        </authorList>
    </citation>
    <scope>NUCLEOTIDE SEQUENCE [LARGE SCALE GENOMIC DNA]</scope>
    <source>
        <strain evidence="2">RP14(2022)</strain>
    </source>
</reference>
<dbReference type="Proteomes" id="UP001205906">
    <property type="component" value="Unassembled WGS sequence"/>
</dbReference>
<keyword evidence="2" id="KW-1185">Reference proteome</keyword>
<dbReference type="Pfam" id="PF00702">
    <property type="entry name" value="Hydrolase"/>
    <property type="match status" value="1"/>
</dbReference>
<dbReference type="InterPro" id="IPR023198">
    <property type="entry name" value="PGP-like_dom2"/>
</dbReference>
<dbReference type="SUPFAM" id="SSF56784">
    <property type="entry name" value="HAD-like"/>
    <property type="match status" value="1"/>
</dbReference>
<dbReference type="InterPro" id="IPR006439">
    <property type="entry name" value="HAD-SF_hydro_IA"/>
</dbReference>
<name>A0ABT1C6E4_9HYPH</name>
<proteinExistence type="predicted"/>
<dbReference type="RefSeq" id="WP_252819212.1">
    <property type="nucleotide sequence ID" value="NZ_JAMXQS010000005.1"/>
</dbReference>
<dbReference type="SFLD" id="SFLDG01129">
    <property type="entry name" value="C1.5:_HAD__Beta-PGM__Phosphata"/>
    <property type="match status" value="1"/>
</dbReference>
<dbReference type="PANTHER" id="PTHR18901:SF38">
    <property type="entry name" value="PSEUDOURIDINE-5'-PHOSPHATASE"/>
    <property type="match status" value="1"/>
</dbReference>
<evidence type="ECO:0000313" key="2">
    <source>
        <dbReference type="Proteomes" id="UP001205906"/>
    </source>
</evidence>
<dbReference type="CDD" id="cd07505">
    <property type="entry name" value="HAD_BPGM-like"/>
    <property type="match status" value="1"/>
</dbReference>
<dbReference type="PANTHER" id="PTHR18901">
    <property type="entry name" value="2-DEOXYGLUCOSE-6-PHOSPHATE PHOSPHATASE 2"/>
    <property type="match status" value="1"/>
</dbReference>
<dbReference type="InterPro" id="IPR036412">
    <property type="entry name" value="HAD-like_sf"/>
</dbReference>
<protein>
    <submittedName>
        <fullName evidence="1">HAD family phosphatase</fullName>
    </submittedName>
</protein>
<dbReference type="SFLD" id="SFLDS00003">
    <property type="entry name" value="Haloacid_Dehalogenase"/>
    <property type="match status" value="1"/>
</dbReference>
<dbReference type="NCBIfam" id="TIGR01509">
    <property type="entry name" value="HAD-SF-IA-v3"/>
    <property type="match status" value="1"/>
</dbReference>
<dbReference type="InterPro" id="IPR023214">
    <property type="entry name" value="HAD_sf"/>
</dbReference>
<dbReference type="Gene3D" id="1.10.150.240">
    <property type="entry name" value="Putative phosphatase, domain 2"/>
    <property type="match status" value="1"/>
</dbReference>
<evidence type="ECO:0000313" key="1">
    <source>
        <dbReference type="EMBL" id="MCO6050399.1"/>
    </source>
</evidence>
<dbReference type="EMBL" id="JAMXQS010000005">
    <property type="protein sequence ID" value="MCO6050399.1"/>
    <property type="molecule type" value="Genomic_DNA"/>
</dbReference>
<comment type="caution">
    <text evidence="1">The sequence shown here is derived from an EMBL/GenBank/DDBJ whole genome shotgun (WGS) entry which is preliminary data.</text>
</comment>
<gene>
    <name evidence="1" type="ORF">NGM99_11460</name>
</gene>